<dbReference type="Ensembl" id="ENSORLT00020034800.1">
    <property type="protein sequence ID" value="ENSORLP00020018585.1"/>
    <property type="gene ID" value="ENSORLG00020019539.1"/>
</dbReference>
<sequence length="61" mass="7333">MLLTGVKKKYHWRFQVLNARAQVSIDLSDITLELYCIFNLSMRFMKLSVIRLREWSQSRTP</sequence>
<evidence type="ECO:0000313" key="1">
    <source>
        <dbReference type="Ensembl" id="ENSORLP00020018585.1"/>
    </source>
</evidence>
<dbReference type="Proteomes" id="UP000265180">
    <property type="component" value="Chromosome 17"/>
</dbReference>
<organism evidence="1 2">
    <name type="scientific">Oryzias latipes</name>
    <name type="common">Japanese rice fish</name>
    <name type="synonym">Japanese killifish</name>
    <dbReference type="NCBI Taxonomy" id="8090"/>
    <lineage>
        <taxon>Eukaryota</taxon>
        <taxon>Metazoa</taxon>
        <taxon>Chordata</taxon>
        <taxon>Craniata</taxon>
        <taxon>Vertebrata</taxon>
        <taxon>Euteleostomi</taxon>
        <taxon>Actinopterygii</taxon>
        <taxon>Neopterygii</taxon>
        <taxon>Teleostei</taxon>
        <taxon>Neoteleostei</taxon>
        <taxon>Acanthomorphata</taxon>
        <taxon>Ovalentaria</taxon>
        <taxon>Atherinomorphae</taxon>
        <taxon>Beloniformes</taxon>
        <taxon>Adrianichthyidae</taxon>
        <taxon>Oryziinae</taxon>
        <taxon>Oryzias</taxon>
    </lineage>
</organism>
<dbReference type="AlphaFoldDB" id="A0A3P9LCZ9"/>
<reference evidence="1 2" key="2">
    <citation type="submission" date="2017-04" db="EMBL/GenBank/DDBJ databases">
        <title>CpG methylation of centromeres and impact of large insertions on vertebrate speciation.</title>
        <authorList>
            <person name="Ichikawa K."/>
            <person name="Yoshimura J."/>
            <person name="Morishita S."/>
        </authorList>
    </citation>
    <scope>NUCLEOTIDE SEQUENCE</scope>
    <source>
        <strain evidence="1 2">HNI</strain>
    </source>
</reference>
<reference key="1">
    <citation type="journal article" date="2007" name="Nature">
        <title>The medaka draft genome and insights into vertebrate genome evolution.</title>
        <authorList>
            <person name="Kasahara M."/>
            <person name="Naruse K."/>
            <person name="Sasaki S."/>
            <person name="Nakatani Y."/>
            <person name="Qu W."/>
            <person name="Ahsan B."/>
            <person name="Yamada T."/>
            <person name="Nagayasu Y."/>
            <person name="Doi K."/>
            <person name="Kasai Y."/>
            <person name="Jindo T."/>
            <person name="Kobayashi D."/>
            <person name="Shimada A."/>
            <person name="Toyoda A."/>
            <person name="Kuroki Y."/>
            <person name="Fujiyama A."/>
            <person name="Sasaki T."/>
            <person name="Shimizu A."/>
            <person name="Asakawa S."/>
            <person name="Shimizu N."/>
            <person name="Hashimoto S."/>
            <person name="Yang J."/>
            <person name="Lee Y."/>
            <person name="Matsushima K."/>
            <person name="Sugano S."/>
            <person name="Sakaizumi M."/>
            <person name="Narita T."/>
            <person name="Ohishi K."/>
            <person name="Haga S."/>
            <person name="Ohta F."/>
            <person name="Nomoto H."/>
            <person name="Nogata K."/>
            <person name="Morishita T."/>
            <person name="Endo T."/>
            <person name="Shin-I T."/>
            <person name="Takeda H."/>
            <person name="Morishita S."/>
            <person name="Kohara Y."/>
        </authorList>
    </citation>
    <scope>NUCLEOTIDE SEQUENCE [LARGE SCALE GENOMIC DNA]</scope>
    <source>
        <strain>Hd-rR</strain>
    </source>
</reference>
<protein>
    <submittedName>
        <fullName evidence="1">Uncharacterized protein</fullName>
    </submittedName>
</protein>
<evidence type="ECO:0000313" key="2">
    <source>
        <dbReference type="Proteomes" id="UP000265180"/>
    </source>
</evidence>
<accession>A0A3P9LCZ9</accession>
<proteinExistence type="predicted"/>
<name>A0A3P9LCZ9_ORYLA</name>
<reference evidence="1" key="3">
    <citation type="submission" date="2025-08" db="UniProtKB">
        <authorList>
            <consortium name="Ensembl"/>
        </authorList>
    </citation>
    <scope>IDENTIFICATION</scope>
    <source>
        <strain evidence="1">HNI</strain>
    </source>
</reference>
<reference evidence="1" key="4">
    <citation type="submission" date="2025-09" db="UniProtKB">
        <authorList>
            <consortium name="Ensembl"/>
        </authorList>
    </citation>
    <scope>IDENTIFICATION</scope>
    <source>
        <strain evidence="1">HNI</strain>
    </source>
</reference>